<gene>
    <name evidence="2" type="ORF">SORBI_3005G205200</name>
</gene>
<dbReference type="AlphaFoldDB" id="A0A1B6PTR8"/>
<dbReference type="Proteomes" id="UP000000768">
    <property type="component" value="Chromosome 5"/>
</dbReference>
<name>A0A1B6PTR8_SORBI</name>
<organism evidence="2 3">
    <name type="scientific">Sorghum bicolor</name>
    <name type="common">Sorghum</name>
    <name type="synonym">Sorghum vulgare</name>
    <dbReference type="NCBI Taxonomy" id="4558"/>
    <lineage>
        <taxon>Eukaryota</taxon>
        <taxon>Viridiplantae</taxon>
        <taxon>Streptophyta</taxon>
        <taxon>Embryophyta</taxon>
        <taxon>Tracheophyta</taxon>
        <taxon>Spermatophyta</taxon>
        <taxon>Magnoliopsida</taxon>
        <taxon>Liliopsida</taxon>
        <taxon>Poales</taxon>
        <taxon>Poaceae</taxon>
        <taxon>PACMAD clade</taxon>
        <taxon>Panicoideae</taxon>
        <taxon>Andropogonodae</taxon>
        <taxon>Andropogoneae</taxon>
        <taxon>Sorghinae</taxon>
        <taxon>Sorghum</taxon>
    </lineage>
</organism>
<reference evidence="2 3" key="1">
    <citation type="journal article" date="2009" name="Nature">
        <title>The Sorghum bicolor genome and the diversification of grasses.</title>
        <authorList>
            <person name="Paterson A.H."/>
            <person name="Bowers J.E."/>
            <person name="Bruggmann R."/>
            <person name="Dubchak I."/>
            <person name="Grimwood J."/>
            <person name="Gundlach H."/>
            <person name="Haberer G."/>
            <person name="Hellsten U."/>
            <person name="Mitros T."/>
            <person name="Poliakov A."/>
            <person name="Schmutz J."/>
            <person name="Spannagl M."/>
            <person name="Tang H."/>
            <person name="Wang X."/>
            <person name="Wicker T."/>
            <person name="Bharti A.K."/>
            <person name="Chapman J."/>
            <person name="Feltus F.A."/>
            <person name="Gowik U."/>
            <person name="Grigoriev I.V."/>
            <person name="Lyons E."/>
            <person name="Maher C.A."/>
            <person name="Martis M."/>
            <person name="Narechania A."/>
            <person name="Otillar R.P."/>
            <person name="Penning B.W."/>
            <person name="Salamov A.A."/>
            <person name="Wang Y."/>
            <person name="Zhang L."/>
            <person name="Carpita N.C."/>
            <person name="Freeling M."/>
            <person name="Gingle A.R."/>
            <person name="Hash C.T."/>
            <person name="Keller B."/>
            <person name="Klein P."/>
            <person name="Kresovich S."/>
            <person name="McCann M.C."/>
            <person name="Ming R."/>
            <person name="Peterson D.G."/>
            <person name="Mehboob-ur-Rahman"/>
            <person name="Ware D."/>
            <person name="Westhoff P."/>
            <person name="Mayer K.F."/>
            <person name="Messing J."/>
            <person name="Rokhsar D.S."/>
        </authorList>
    </citation>
    <scope>NUCLEOTIDE SEQUENCE [LARGE SCALE GENOMIC DNA]</scope>
    <source>
        <strain evidence="3">cv. BTx623</strain>
    </source>
</reference>
<dbReference type="InParanoid" id="A0A1B6PTR8"/>
<evidence type="ECO:0000313" key="3">
    <source>
        <dbReference type="Proteomes" id="UP000000768"/>
    </source>
</evidence>
<proteinExistence type="predicted"/>
<reference evidence="3" key="2">
    <citation type="journal article" date="2018" name="Plant J.">
        <title>The Sorghum bicolor reference genome: improved assembly, gene annotations, a transcriptome atlas, and signatures of genome organization.</title>
        <authorList>
            <person name="McCormick R.F."/>
            <person name="Truong S.K."/>
            <person name="Sreedasyam A."/>
            <person name="Jenkins J."/>
            <person name="Shu S."/>
            <person name="Sims D."/>
            <person name="Kennedy M."/>
            <person name="Amirebrahimi M."/>
            <person name="Weers B.D."/>
            <person name="McKinley B."/>
            <person name="Mattison A."/>
            <person name="Morishige D.T."/>
            <person name="Grimwood J."/>
            <person name="Schmutz J."/>
            <person name="Mullet J.E."/>
        </authorList>
    </citation>
    <scope>NUCLEOTIDE SEQUENCE [LARGE SCALE GENOMIC DNA]</scope>
    <source>
        <strain evidence="3">cv. BTx623</strain>
    </source>
</reference>
<dbReference type="EMBL" id="CM000764">
    <property type="protein sequence ID" value="KXG29056.1"/>
    <property type="molecule type" value="Genomic_DNA"/>
</dbReference>
<evidence type="ECO:0000256" key="1">
    <source>
        <dbReference type="SAM" id="MobiDB-lite"/>
    </source>
</evidence>
<evidence type="ECO:0000313" key="2">
    <source>
        <dbReference type="EMBL" id="KXG29056.1"/>
    </source>
</evidence>
<feature type="region of interest" description="Disordered" evidence="1">
    <location>
        <begin position="1"/>
        <end position="32"/>
    </location>
</feature>
<protein>
    <submittedName>
        <fullName evidence="2">Uncharacterized protein</fullName>
    </submittedName>
</protein>
<accession>A0A1B6PTR8</accession>
<keyword evidence="3" id="KW-1185">Reference proteome</keyword>
<dbReference type="Gramene" id="KXG29056">
    <property type="protein sequence ID" value="KXG29056"/>
    <property type="gene ID" value="SORBI_3005G205200"/>
</dbReference>
<sequence>MPGLTATATAPSATGALRPPSSSSSSTSTSSALSSSSSSFSSILFLSLSPLPSRCGGRSRSCGRPEAARQRLRCSLPPPRVLSLSLSPRPWLHLRRGNPRCHGGLGSSHGDTRHALPCHVWLRWIRRQCLAQTGHAGCNHCPCPPPTSHLSMPKRINGWWRRRCPTPILAALWQLIQMHRVDYATWIWTVMLRKGE</sequence>
<dbReference type="ExpressionAtlas" id="A0A1B6PTR8">
    <property type="expression patterns" value="baseline and differential"/>
</dbReference>